<evidence type="ECO:0000256" key="1">
    <source>
        <dbReference type="SAM" id="MobiDB-lite"/>
    </source>
</evidence>
<dbReference type="Pfam" id="PF03641">
    <property type="entry name" value="Lysine_decarbox"/>
    <property type="match status" value="1"/>
</dbReference>
<proteinExistence type="predicted"/>
<dbReference type="GO" id="GO:0016799">
    <property type="term" value="F:hydrolase activity, hydrolyzing N-glycosyl compounds"/>
    <property type="evidence" value="ECO:0007669"/>
    <property type="project" value="TreeGrafter"/>
</dbReference>
<dbReference type="OrthoDB" id="414463at2759"/>
<dbReference type="InterPro" id="IPR005269">
    <property type="entry name" value="LOG"/>
</dbReference>
<accession>A0A1B9IJN2</accession>
<feature type="region of interest" description="Disordered" evidence="1">
    <location>
        <begin position="83"/>
        <end position="119"/>
    </location>
</feature>
<dbReference type="PANTHER" id="PTHR31223">
    <property type="entry name" value="LOG FAMILY PROTEIN YJL055W"/>
    <property type="match status" value="1"/>
</dbReference>
<organism evidence="2 3">
    <name type="scientific">Kwoniella mangroviensis CBS 10435</name>
    <dbReference type="NCBI Taxonomy" id="1331196"/>
    <lineage>
        <taxon>Eukaryota</taxon>
        <taxon>Fungi</taxon>
        <taxon>Dikarya</taxon>
        <taxon>Basidiomycota</taxon>
        <taxon>Agaricomycotina</taxon>
        <taxon>Tremellomycetes</taxon>
        <taxon>Tremellales</taxon>
        <taxon>Cryptococcaceae</taxon>
        <taxon>Kwoniella</taxon>
    </lineage>
</organism>
<gene>
    <name evidence="2" type="ORF">L486_06506</name>
</gene>
<evidence type="ECO:0000313" key="3">
    <source>
        <dbReference type="Proteomes" id="UP000092583"/>
    </source>
</evidence>
<dbReference type="EMBL" id="KI669465">
    <property type="protein sequence ID" value="OCF55755.1"/>
    <property type="molecule type" value="Genomic_DNA"/>
</dbReference>
<dbReference type="SUPFAM" id="SSF102405">
    <property type="entry name" value="MCP/YpsA-like"/>
    <property type="match status" value="1"/>
</dbReference>
<dbReference type="PANTHER" id="PTHR31223:SF70">
    <property type="entry name" value="LOG FAMILY PROTEIN YJL055W"/>
    <property type="match status" value="1"/>
</dbReference>
<dbReference type="STRING" id="1331196.A0A1B9IJN2"/>
<reference evidence="3" key="2">
    <citation type="submission" date="2013-12" db="EMBL/GenBank/DDBJ databases">
        <title>Evolution of pathogenesis and genome organization in the Tremellales.</title>
        <authorList>
            <person name="Cuomo C."/>
            <person name="Litvintseva A."/>
            <person name="Heitman J."/>
            <person name="Chen Y."/>
            <person name="Sun S."/>
            <person name="Springer D."/>
            <person name="Dromer F."/>
            <person name="Young S."/>
            <person name="Zeng Q."/>
            <person name="Chapman S."/>
            <person name="Gujja S."/>
            <person name="Saif S."/>
            <person name="Birren B."/>
        </authorList>
    </citation>
    <scope>NUCLEOTIDE SEQUENCE [LARGE SCALE GENOMIC DNA]</scope>
    <source>
        <strain evidence="3">CBS 10435</strain>
    </source>
</reference>
<dbReference type="AlphaFoldDB" id="A0A1B9IJN2"/>
<feature type="compositionally biased region" description="Basic and acidic residues" evidence="1">
    <location>
        <begin position="97"/>
        <end position="109"/>
    </location>
</feature>
<dbReference type="InterPro" id="IPR031100">
    <property type="entry name" value="LOG_fam"/>
</dbReference>
<name>A0A1B9IJN2_9TREE</name>
<protein>
    <submittedName>
        <fullName evidence="2">TIGR00730 family protein</fullName>
    </submittedName>
</protein>
<dbReference type="GO" id="GO:0005829">
    <property type="term" value="C:cytosol"/>
    <property type="evidence" value="ECO:0007669"/>
    <property type="project" value="TreeGrafter"/>
</dbReference>
<dbReference type="FunFam" id="3.40.50.450:FF:000045">
    <property type="entry name" value="Lysine decarboxylase"/>
    <property type="match status" value="1"/>
</dbReference>
<dbReference type="NCBIfam" id="TIGR00730">
    <property type="entry name" value="Rossman fold protein, TIGR00730 family"/>
    <property type="match status" value="1"/>
</dbReference>
<evidence type="ECO:0000313" key="2">
    <source>
        <dbReference type="EMBL" id="OCF55755.1"/>
    </source>
</evidence>
<reference evidence="2 3" key="1">
    <citation type="submission" date="2013-07" db="EMBL/GenBank/DDBJ databases">
        <title>The Genome Sequence of Kwoniella mangroviensis CBS10435.</title>
        <authorList>
            <consortium name="The Broad Institute Genome Sequencing Platform"/>
            <person name="Cuomo C."/>
            <person name="Litvintseva A."/>
            <person name="Chen Y."/>
            <person name="Heitman J."/>
            <person name="Sun S."/>
            <person name="Springer D."/>
            <person name="Dromer F."/>
            <person name="Young S.K."/>
            <person name="Zeng Q."/>
            <person name="Gargeya S."/>
            <person name="Fitzgerald M."/>
            <person name="Abouelleil A."/>
            <person name="Alvarado L."/>
            <person name="Berlin A.M."/>
            <person name="Chapman S.B."/>
            <person name="Dewar J."/>
            <person name="Goldberg J."/>
            <person name="Griggs A."/>
            <person name="Gujja S."/>
            <person name="Hansen M."/>
            <person name="Howarth C."/>
            <person name="Imamovic A."/>
            <person name="Larimer J."/>
            <person name="McCowan C."/>
            <person name="Murphy C."/>
            <person name="Pearson M."/>
            <person name="Priest M."/>
            <person name="Roberts A."/>
            <person name="Saif S."/>
            <person name="Shea T."/>
            <person name="Sykes S."/>
            <person name="Wortman J."/>
            <person name="Nusbaum C."/>
            <person name="Birren B."/>
        </authorList>
    </citation>
    <scope>NUCLEOTIDE SEQUENCE [LARGE SCALE GENOMIC DNA]</scope>
    <source>
        <strain evidence="2 3">CBS 10435</strain>
    </source>
</reference>
<sequence length="272" mass="28995">MSVPSPFPSQLQLKKPVCVFCGSSPGKLPLFTNASAAVGQALANAGIPLVYGGGRRGIMGVVSQSCLKAGGYVHGIVPRALTERASEHTPAPGSEGSESKSDSKSKEGQGDDVLSESDNYGDKFSTDVVGSMHERKLKMAKISQGGFIVLPGGYGTFEEALEMITWNQLGIHRLPILILNVGNFYTHLYNQFISSVEAGFIAPSNLSLLKLVNLEGGEDANTDESRADEWGQAAFKALDEWDLAEGAGYALDWELKEKRAGGKELNLDVESV</sequence>
<dbReference type="GO" id="GO:0009691">
    <property type="term" value="P:cytokinin biosynthetic process"/>
    <property type="evidence" value="ECO:0007669"/>
    <property type="project" value="InterPro"/>
</dbReference>
<dbReference type="Proteomes" id="UP000092583">
    <property type="component" value="Unassembled WGS sequence"/>
</dbReference>
<keyword evidence="3" id="KW-1185">Reference proteome</keyword>
<dbReference type="Gene3D" id="3.40.50.450">
    <property type="match status" value="1"/>
</dbReference>